<dbReference type="PANTHER" id="PTHR43520">
    <property type="entry name" value="ATP7, ISOFORM B"/>
    <property type="match status" value="1"/>
</dbReference>
<comment type="caution">
    <text evidence="18">The sequence shown here is derived from an EMBL/GenBank/DDBJ whole genome shotgun (WGS) entry which is preliminary data.</text>
</comment>
<evidence type="ECO:0000256" key="16">
    <source>
        <dbReference type="SAM" id="MobiDB-lite"/>
    </source>
</evidence>
<dbReference type="Gene3D" id="3.40.1110.10">
    <property type="entry name" value="Calcium-transporting ATPase, cytoplasmic domain N"/>
    <property type="match status" value="1"/>
</dbReference>
<protein>
    <submittedName>
        <fullName evidence="18">Cation-translocating P-type ATPase</fullName>
    </submittedName>
</protein>
<dbReference type="Gene3D" id="1.20.1110.10">
    <property type="entry name" value="Calcium-transporting ATPase, transmembrane domain"/>
    <property type="match status" value="1"/>
</dbReference>
<evidence type="ECO:0000256" key="3">
    <source>
        <dbReference type="ARBA" id="ARBA00022448"/>
    </source>
</evidence>
<evidence type="ECO:0000256" key="13">
    <source>
        <dbReference type="ARBA" id="ARBA00023065"/>
    </source>
</evidence>
<evidence type="ECO:0000256" key="10">
    <source>
        <dbReference type="ARBA" id="ARBA00022842"/>
    </source>
</evidence>
<evidence type="ECO:0000256" key="15">
    <source>
        <dbReference type="RuleBase" id="RU362081"/>
    </source>
</evidence>
<dbReference type="Pfam" id="PF00403">
    <property type="entry name" value="HMA"/>
    <property type="match status" value="1"/>
</dbReference>
<dbReference type="GO" id="GO:0043682">
    <property type="term" value="F:P-type divalent copper transporter activity"/>
    <property type="evidence" value="ECO:0007669"/>
    <property type="project" value="TreeGrafter"/>
</dbReference>
<feature type="transmembrane region" description="Helical" evidence="15">
    <location>
        <begin position="416"/>
        <end position="436"/>
    </location>
</feature>
<dbReference type="SUPFAM" id="SSF56784">
    <property type="entry name" value="HAD-like"/>
    <property type="match status" value="1"/>
</dbReference>
<dbReference type="PROSITE" id="PS50846">
    <property type="entry name" value="HMA_2"/>
    <property type="match status" value="1"/>
</dbReference>
<name>A0A7Y8GUZ1_9BURK</name>
<accession>A0A7Y8GUZ1</accession>
<dbReference type="PANTHER" id="PTHR43520:SF5">
    <property type="entry name" value="CATION-TRANSPORTING P-TYPE ATPASE-RELATED"/>
    <property type="match status" value="1"/>
</dbReference>
<dbReference type="Pfam" id="PF00702">
    <property type="entry name" value="Hydrolase"/>
    <property type="match status" value="1"/>
</dbReference>
<evidence type="ECO:0000256" key="1">
    <source>
        <dbReference type="ARBA" id="ARBA00004651"/>
    </source>
</evidence>
<dbReference type="GO" id="GO:0055070">
    <property type="term" value="P:copper ion homeostasis"/>
    <property type="evidence" value="ECO:0007669"/>
    <property type="project" value="TreeGrafter"/>
</dbReference>
<dbReference type="SUPFAM" id="SSF81653">
    <property type="entry name" value="Calcium ATPase, transduction domain A"/>
    <property type="match status" value="1"/>
</dbReference>
<feature type="transmembrane region" description="Helical" evidence="15">
    <location>
        <begin position="751"/>
        <end position="767"/>
    </location>
</feature>
<dbReference type="InterPro" id="IPR018303">
    <property type="entry name" value="ATPase_P-typ_P_site"/>
</dbReference>
<reference evidence="18 19" key="1">
    <citation type="submission" date="2019-09" db="EMBL/GenBank/DDBJ databases">
        <title>Hydrogenophaga aromatica sp. nov., isolated from a para-xylene-degrading enrichment culture.</title>
        <authorList>
            <person name="Tancsics A."/>
            <person name="Banerjee S."/>
        </authorList>
    </citation>
    <scope>NUCLEOTIDE SEQUENCE [LARGE SCALE GENOMIC DNA]</scope>
    <source>
        <strain evidence="18 19">D2P1</strain>
    </source>
</reference>
<dbReference type="PROSITE" id="PS00154">
    <property type="entry name" value="ATPASE_E1_E2"/>
    <property type="match status" value="1"/>
</dbReference>
<feature type="region of interest" description="Disordered" evidence="16">
    <location>
        <begin position="1"/>
        <end position="40"/>
    </location>
</feature>
<evidence type="ECO:0000256" key="14">
    <source>
        <dbReference type="ARBA" id="ARBA00023136"/>
    </source>
</evidence>
<keyword evidence="10" id="KW-0460">Magnesium</keyword>
<evidence type="ECO:0000256" key="6">
    <source>
        <dbReference type="ARBA" id="ARBA00022692"/>
    </source>
</evidence>
<feature type="transmembrane region" description="Helical" evidence="15">
    <location>
        <begin position="201"/>
        <end position="219"/>
    </location>
</feature>
<dbReference type="Gene3D" id="2.70.150.10">
    <property type="entry name" value="Calcium-transporting ATPase, cytoplasmic transduction domain A"/>
    <property type="match status" value="1"/>
</dbReference>
<keyword evidence="8 15" id="KW-0547">Nucleotide-binding</keyword>
<dbReference type="InterPro" id="IPR023299">
    <property type="entry name" value="ATPase_P-typ_cyto_dom_N"/>
</dbReference>
<evidence type="ECO:0000256" key="11">
    <source>
        <dbReference type="ARBA" id="ARBA00022967"/>
    </source>
</evidence>
<dbReference type="GO" id="GO:0005524">
    <property type="term" value="F:ATP binding"/>
    <property type="evidence" value="ECO:0007669"/>
    <property type="project" value="UniProtKB-UniRule"/>
</dbReference>
<keyword evidence="5" id="KW-0597">Phosphoprotein</keyword>
<feature type="transmembrane region" description="Helical" evidence="15">
    <location>
        <begin position="773"/>
        <end position="791"/>
    </location>
</feature>
<evidence type="ECO:0000256" key="9">
    <source>
        <dbReference type="ARBA" id="ARBA00022840"/>
    </source>
</evidence>
<dbReference type="InterPro" id="IPR001757">
    <property type="entry name" value="P_typ_ATPase"/>
</dbReference>
<evidence type="ECO:0000259" key="17">
    <source>
        <dbReference type="PROSITE" id="PS50846"/>
    </source>
</evidence>
<feature type="transmembrane region" description="Helical" evidence="15">
    <location>
        <begin position="263"/>
        <end position="281"/>
    </location>
</feature>
<dbReference type="SUPFAM" id="SSF81665">
    <property type="entry name" value="Calcium ATPase, transmembrane domain M"/>
    <property type="match status" value="1"/>
</dbReference>
<feature type="transmembrane region" description="Helical" evidence="15">
    <location>
        <begin position="231"/>
        <end position="251"/>
    </location>
</feature>
<comment type="similarity">
    <text evidence="2 15">Belongs to the cation transport ATPase (P-type) (TC 3.A.3) family. Type IB subfamily.</text>
</comment>
<dbReference type="InterPro" id="IPR027256">
    <property type="entry name" value="P-typ_ATPase_IB"/>
</dbReference>
<evidence type="ECO:0000256" key="12">
    <source>
        <dbReference type="ARBA" id="ARBA00022989"/>
    </source>
</evidence>
<dbReference type="Gene3D" id="3.30.70.100">
    <property type="match status" value="1"/>
</dbReference>
<dbReference type="Pfam" id="PF00122">
    <property type="entry name" value="E1-E2_ATPase"/>
    <property type="match status" value="1"/>
</dbReference>
<organism evidence="18 19">
    <name type="scientific">Hydrogenophaga aromaticivorans</name>
    <dbReference type="NCBI Taxonomy" id="2610898"/>
    <lineage>
        <taxon>Bacteria</taxon>
        <taxon>Pseudomonadati</taxon>
        <taxon>Pseudomonadota</taxon>
        <taxon>Betaproteobacteria</taxon>
        <taxon>Burkholderiales</taxon>
        <taxon>Comamonadaceae</taxon>
        <taxon>Hydrogenophaga</taxon>
    </lineage>
</organism>
<evidence type="ECO:0000313" key="18">
    <source>
        <dbReference type="EMBL" id="NWF45307.1"/>
    </source>
</evidence>
<keyword evidence="4 15" id="KW-1003">Cell membrane</keyword>
<evidence type="ECO:0000256" key="4">
    <source>
        <dbReference type="ARBA" id="ARBA00022475"/>
    </source>
</evidence>
<keyword evidence="6 15" id="KW-0812">Transmembrane</keyword>
<keyword evidence="3" id="KW-0813">Transport</keyword>
<dbReference type="NCBIfam" id="TIGR01494">
    <property type="entry name" value="ATPase_P-type"/>
    <property type="match status" value="1"/>
</dbReference>
<keyword evidence="19" id="KW-1185">Reference proteome</keyword>
<dbReference type="NCBIfam" id="TIGR01511">
    <property type="entry name" value="ATPase-IB1_Cu"/>
    <property type="match status" value="1"/>
</dbReference>
<dbReference type="GO" id="GO:0005507">
    <property type="term" value="F:copper ion binding"/>
    <property type="evidence" value="ECO:0007669"/>
    <property type="project" value="TreeGrafter"/>
</dbReference>
<dbReference type="Proteomes" id="UP000545507">
    <property type="component" value="Unassembled WGS sequence"/>
</dbReference>
<dbReference type="AlphaFoldDB" id="A0A7Y8GUZ1"/>
<keyword evidence="7 15" id="KW-0479">Metal-binding</keyword>
<sequence length="812" mass="86796">MNEAVTAPPVGLSLGRSLPSDPSASGRVEQTGEGAAAPSLFGAHRGPLTVTDNFAVLDDPVEQQDFTEFSEVDGHQVAESVLMVQGMYCAACADTVECALQDLPGVQLAQVHAATRRLTVRWDPTLTRMSSLAQVVGETGYRLLPMQQALSISERLRETRRALWRLFVAGFCAMQVMMYAWPAYVATPGEIPPDIDQLLRWASWVLSLPVVFFASGPFFSSAWRDLMRGRVGMDTPVSIGILVTFIASSAATFDPNGPWGHEVWFDSLTMFVFFLLGGRYLELKARDRTAGALDSLMNRLPEVCERMKPDGNFESVSVRRLVVGDVVRVQAGQAFPGDGEIRSESATVDEALLTGESRPVVRTCGQAVVAGSFNLGGPVQVAVQRLGRDTRFAQIVALMEKASTEKPRLAVLADRIAAPFLVLVLLAAAFAGWYWWQIDHSKALAVAVAVLIVTCPCALSLATPAAMLTSAGALARRGILVRRLQAFESLAGINTVIFDKTGTLTHDQLKLQAVRTREGVDAAHALLLAASLAQGSLHPVSRALVQAQSDAAGVDHGPIGFRDMQEVAGQGMQAILADGGRLRLGSAAFCGVSLGSSDEADGAPQAHLADDQGWLATFELQEGLREDAKAAIAALRKLGIETWLLSGDREAAARQVGQAVGVDHVIASATPEQKLAEVVNLQSQGRRLAMVGDGLNDGPVLARADTSFALGHAAPLAQAQSDYVIQGGEVMDVVLTLKLARSTMRIVRQNLIWAALYNVVSIPMALIGWMPPWLAGLGMAGSSLLVIGNALRLTTHIPVRRTDTRPGMEWPA</sequence>
<proteinExistence type="inferred from homology"/>
<keyword evidence="11" id="KW-1278">Translocase</keyword>
<dbReference type="InterPro" id="IPR059000">
    <property type="entry name" value="ATPase_P-type_domA"/>
</dbReference>
<dbReference type="InterPro" id="IPR036412">
    <property type="entry name" value="HAD-like_sf"/>
</dbReference>
<dbReference type="InterPro" id="IPR023298">
    <property type="entry name" value="ATPase_P-typ_TM_dom_sf"/>
</dbReference>
<gene>
    <name evidence="18" type="ORF">F3K02_08590</name>
</gene>
<dbReference type="GO" id="GO:0005886">
    <property type="term" value="C:plasma membrane"/>
    <property type="evidence" value="ECO:0007669"/>
    <property type="project" value="UniProtKB-SubCell"/>
</dbReference>
<keyword evidence="14 15" id="KW-0472">Membrane</keyword>
<feature type="transmembrane region" description="Helical" evidence="15">
    <location>
        <begin position="162"/>
        <end position="181"/>
    </location>
</feature>
<dbReference type="InterPro" id="IPR036163">
    <property type="entry name" value="HMA_dom_sf"/>
</dbReference>
<keyword evidence="12 15" id="KW-1133">Transmembrane helix</keyword>
<feature type="domain" description="HMA" evidence="17">
    <location>
        <begin position="78"/>
        <end position="144"/>
    </location>
</feature>
<dbReference type="SUPFAM" id="SSF55008">
    <property type="entry name" value="HMA, heavy metal-associated domain"/>
    <property type="match status" value="1"/>
</dbReference>
<dbReference type="InterPro" id="IPR008250">
    <property type="entry name" value="ATPase_P-typ_transduc_dom_A_sf"/>
</dbReference>
<dbReference type="PRINTS" id="PR00119">
    <property type="entry name" value="CATATPASE"/>
</dbReference>
<dbReference type="InterPro" id="IPR023214">
    <property type="entry name" value="HAD_sf"/>
</dbReference>
<comment type="subcellular location">
    <subcellularLocation>
        <location evidence="1">Cell membrane</location>
        <topology evidence="1">Multi-pass membrane protein</topology>
    </subcellularLocation>
</comment>
<evidence type="ECO:0000256" key="2">
    <source>
        <dbReference type="ARBA" id="ARBA00006024"/>
    </source>
</evidence>
<dbReference type="InterPro" id="IPR006121">
    <property type="entry name" value="HMA_dom"/>
</dbReference>
<dbReference type="GO" id="GO:0016887">
    <property type="term" value="F:ATP hydrolysis activity"/>
    <property type="evidence" value="ECO:0007669"/>
    <property type="project" value="InterPro"/>
</dbReference>
<keyword evidence="9 15" id="KW-0067">ATP-binding</keyword>
<evidence type="ECO:0000313" key="19">
    <source>
        <dbReference type="Proteomes" id="UP000545507"/>
    </source>
</evidence>
<feature type="transmembrane region" description="Helical" evidence="15">
    <location>
        <begin position="442"/>
        <end position="475"/>
    </location>
</feature>
<dbReference type="CDD" id="cd00371">
    <property type="entry name" value="HMA"/>
    <property type="match status" value="1"/>
</dbReference>
<dbReference type="Gene3D" id="3.40.50.1000">
    <property type="entry name" value="HAD superfamily/HAD-like"/>
    <property type="match status" value="1"/>
</dbReference>
<evidence type="ECO:0000256" key="7">
    <source>
        <dbReference type="ARBA" id="ARBA00022723"/>
    </source>
</evidence>
<dbReference type="EMBL" id="VYGV01000006">
    <property type="protein sequence ID" value="NWF45307.1"/>
    <property type="molecule type" value="Genomic_DNA"/>
</dbReference>
<evidence type="ECO:0000256" key="5">
    <source>
        <dbReference type="ARBA" id="ARBA00022553"/>
    </source>
</evidence>
<dbReference type="CDD" id="cd02079">
    <property type="entry name" value="P-type_ATPase_HM"/>
    <property type="match status" value="1"/>
</dbReference>
<evidence type="ECO:0000256" key="8">
    <source>
        <dbReference type="ARBA" id="ARBA00022741"/>
    </source>
</evidence>
<keyword evidence="13" id="KW-0406">Ion transport</keyword>
<dbReference type="NCBIfam" id="TIGR01525">
    <property type="entry name" value="ATPase-IB_hvy"/>
    <property type="match status" value="1"/>
</dbReference>